<evidence type="ECO:0000313" key="1">
    <source>
        <dbReference type="EMBL" id="CAH0016818.1"/>
    </source>
</evidence>
<accession>A0A9N9V4Y0</accession>
<protein>
    <submittedName>
        <fullName evidence="1">Uncharacterized protein</fullName>
    </submittedName>
</protein>
<dbReference type="AlphaFoldDB" id="A0A9N9V4Y0"/>
<dbReference type="Proteomes" id="UP000696573">
    <property type="component" value="Unassembled WGS sequence"/>
</dbReference>
<sequence>MDVGDSRLAVILESAREGLSGLPVDVSEMIVVRVVPSMTTVVVNKAQFGGVRIPDAAEPDKIEVTVVLLIEVVSDANTSVVGEEGEAKDDDRTVVVELPDGGGQRVEIEAELSRLWFVVVMLESRSILVLGSGFGLDTSPEVVGVAAEERHALLLTEIAHVVESERSVLVLDVRSAIGADRVVLGVAENVQSEGVLVSRPFVGVLVLREVFVWLSSDDSLSKGSGFEVKLT</sequence>
<evidence type="ECO:0000313" key="2">
    <source>
        <dbReference type="Proteomes" id="UP000696573"/>
    </source>
</evidence>
<proteinExistence type="predicted"/>
<name>A0A9N9V4Y0_9HYPO</name>
<dbReference type="EMBL" id="CABFNQ020000485">
    <property type="protein sequence ID" value="CAH0016818.1"/>
    <property type="molecule type" value="Genomic_DNA"/>
</dbReference>
<keyword evidence="2" id="KW-1185">Reference proteome</keyword>
<reference evidence="1" key="1">
    <citation type="submission" date="2021-10" db="EMBL/GenBank/DDBJ databases">
        <authorList>
            <person name="Piombo E."/>
        </authorList>
    </citation>
    <scope>NUCLEOTIDE SEQUENCE</scope>
</reference>
<organism evidence="1 2">
    <name type="scientific">Clonostachys rhizophaga</name>
    <dbReference type="NCBI Taxonomy" id="160324"/>
    <lineage>
        <taxon>Eukaryota</taxon>
        <taxon>Fungi</taxon>
        <taxon>Dikarya</taxon>
        <taxon>Ascomycota</taxon>
        <taxon>Pezizomycotina</taxon>
        <taxon>Sordariomycetes</taxon>
        <taxon>Hypocreomycetidae</taxon>
        <taxon>Hypocreales</taxon>
        <taxon>Bionectriaceae</taxon>
        <taxon>Clonostachys</taxon>
    </lineage>
</organism>
<dbReference type="OrthoDB" id="10456238at2759"/>
<gene>
    <name evidence="1" type="ORF">CRHIZ90672A_00014126</name>
</gene>
<comment type="caution">
    <text evidence="1">The sequence shown here is derived from an EMBL/GenBank/DDBJ whole genome shotgun (WGS) entry which is preliminary data.</text>
</comment>